<dbReference type="eggNOG" id="ENOG503348C">
    <property type="taxonomic scope" value="Bacteria"/>
</dbReference>
<feature type="domain" description="Chemoreceptor zinc-binding" evidence="1">
    <location>
        <begin position="17"/>
        <end position="81"/>
    </location>
</feature>
<keyword evidence="3" id="KW-1185">Reference proteome</keyword>
<dbReference type="Pfam" id="PF13682">
    <property type="entry name" value="CZB"/>
    <property type="match status" value="1"/>
</dbReference>
<dbReference type="AlphaFoldDB" id="W9VIE4"/>
<dbReference type="InterPro" id="IPR025991">
    <property type="entry name" value="Chemoreceptor_zinc-bind_dom"/>
</dbReference>
<reference evidence="2 3" key="1">
    <citation type="submission" date="2012-11" db="EMBL/GenBank/DDBJ databases">
        <title>Genome assembly of Thiorhodococcus sp. AK35.</title>
        <authorList>
            <person name="Nupur N."/>
            <person name="Khatri I."/>
            <person name="Subramanian S."/>
            <person name="Pinnaka A."/>
        </authorList>
    </citation>
    <scope>NUCLEOTIDE SEQUENCE [LARGE SCALE GENOMIC DNA]</scope>
    <source>
        <strain evidence="2 3">AK35</strain>
    </source>
</reference>
<gene>
    <name evidence="2" type="ORF">D779_2407</name>
</gene>
<protein>
    <recommendedName>
        <fullName evidence="1">Chemoreceptor zinc-binding domain-containing protein</fullName>
    </recommendedName>
</protein>
<comment type="caution">
    <text evidence="2">The sequence shown here is derived from an EMBL/GenBank/DDBJ whole genome shotgun (WGS) entry which is preliminary data.</text>
</comment>
<evidence type="ECO:0000313" key="2">
    <source>
        <dbReference type="EMBL" id="EXJ16796.1"/>
    </source>
</evidence>
<evidence type="ECO:0000313" key="3">
    <source>
        <dbReference type="Proteomes" id="UP000019460"/>
    </source>
</evidence>
<accession>W9VIE4</accession>
<dbReference type="Proteomes" id="UP000019460">
    <property type="component" value="Unassembled WGS sequence"/>
</dbReference>
<evidence type="ECO:0000259" key="1">
    <source>
        <dbReference type="Pfam" id="PF13682"/>
    </source>
</evidence>
<dbReference type="RefSeq" id="WP_052347683.1">
    <property type="nucleotide sequence ID" value="NZ_AONC01000004.1"/>
</dbReference>
<sequence length="149" mass="17128">MTKKEILTQLRAAKTAHIQWRSYAQALTSGLPVDQDHVPVIHTACKFGKWYYGPGQQLSSLETYEAIEVPHETLHRIYMKIFKILFTEEDRGLLHKLFGSKGRLDKRQQAEVDGLMQNLLSVSRTLLEAIALLEQEVLQMSDEELEALY</sequence>
<dbReference type="OrthoDB" id="9808588at2"/>
<dbReference type="STRING" id="1249627.D779_2407"/>
<proteinExistence type="predicted"/>
<dbReference type="EMBL" id="AONC01000004">
    <property type="protein sequence ID" value="EXJ16796.1"/>
    <property type="molecule type" value="Genomic_DNA"/>
</dbReference>
<organism evidence="2 3">
    <name type="scientific">Imhoffiella purpurea</name>
    <dbReference type="NCBI Taxonomy" id="1249627"/>
    <lineage>
        <taxon>Bacteria</taxon>
        <taxon>Pseudomonadati</taxon>
        <taxon>Pseudomonadota</taxon>
        <taxon>Gammaproteobacteria</taxon>
        <taxon>Chromatiales</taxon>
        <taxon>Chromatiaceae</taxon>
        <taxon>Imhoffiella</taxon>
    </lineage>
</organism>
<name>W9VIE4_9GAMM</name>
<dbReference type="Gene3D" id="1.20.120.30">
    <property type="entry name" value="Aspartate receptor, ligand-binding domain"/>
    <property type="match status" value="1"/>
</dbReference>